<evidence type="ECO:0008006" key="4">
    <source>
        <dbReference type="Google" id="ProtNLM"/>
    </source>
</evidence>
<dbReference type="InterPro" id="IPR010921">
    <property type="entry name" value="Trp_repressor/repl_initiator"/>
</dbReference>
<dbReference type="AlphaFoldDB" id="A0A2T4J5D6"/>
<protein>
    <recommendedName>
        <fullName evidence="4">Transposase</fullName>
    </recommendedName>
</protein>
<accession>A0A2T4J5D6</accession>
<dbReference type="OrthoDB" id="9800877at2"/>
<gene>
    <name evidence="2" type="ORF">C5F46_15890</name>
</gene>
<evidence type="ECO:0000313" key="2">
    <source>
        <dbReference type="EMBL" id="PTE13116.1"/>
    </source>
</evidence>
<proteinExistence type="inferred from homology"/>
<dbReference type="GO" id="GO:0006313">
    <property type="term" value="P:DNA transposition"/>
    <property type="evidence" value="ECO:0007669"/>
    <property type="project" value="InterPro"/>
</dbReference>
<dbReference type="InterPro" id="IPR002514">
    <property type="entry name" value="Transposase_8"/>
</dbReference>
<dbReference type="PANTHER" id="PTHR37936">
    <property type="entry name" value="TRANSPOSASE INSC FOR INSERTION ELEMENT IS2A-RELATED"/>
    <property type="match status" value="1"/>
</dbReference>
<dbReference type="Pfam" id="PF01527">
    <property type="entry name" value="HTH_Tnp_1"/>
    <property type="match status" value="1"/>
</dbReference>
<dbReference type="Proteomes" id="UP000241899">
    <property type="component" value="Unassembled WGS sequence"/>
</dbReference>
<dbReference type="InterPro" id="IPR036388">
    <property type="entry name" value="WH-like_DNA-bd_sf"/>
</dbReference>
<dbReference type="EMBL" id="PZKF01000091">
    <property type="protein sequence ID" value="PTE13116.1"/>
    <property type="molecule type" value="Genomic_DNA"/>
</dbReference>
<keyword evidence="3" id="KW-1185">Reference proteome</keyword>
<dbReference type="NCBIfam" id="NF047595">
    <property type="entry name" value="IS66_ISRel24_TnpA"/>
    <property type="match status" value="1"/>
</dbReference>
<evidence type="ECO:0000256" key="1">
    <source>
        <dbReference type="ARBA" id="ARBA00009964"/>
    </source>
</evidence>
<evidence type="ECO:0000313" key="3">
    <source>
        <dbReference type="Proteomes" id="UP000241899"/>
    </source>
</evidence>
<comment type="similarity">
    <text evidence="1">Belongs to the transposase 8 family.</text>
</comment>
<dbReference type="GO" id="GO:0004803">
    <property type="term" value="F:transposase activity"/>
    <property type="evidence" value="ECO:0007669"/>
    <property type="project" value="InterPro"/>
</dbReference>
<dbReference type="PANTHER" id="PTHR37936:SF3">
    <property type="entry name" value="TRANSPOSASE INSC FOR INSERTION ELEMENT IS2A-RELATED"/>
    <property type="match status" value="1"/>
</dbReference>
<dbReference type="SUPFAM" id="SSF48295">
    <property type="entry name" value="TrpR-like"/>
    <property type="match status" value="1"/>
</dbReference>
<dbReference type="Gene3D" id="1.10.10.10">
    <property type="entry name" value="Winged helix-like DNA-binding domain superfamily/Winged helix DNA-binding domain"/>
    <property type="match status" value="1"/>
</dbReference>
<sequence length="138" mass="15329">MSDHRYRPEVEILSVTDTGRRRRWTDAQKVRIVEESFGPRGSMGETARRHDIGRTLLVRWRREYRNGELSSGASPLGFMPVTLAPPAVPPLSPAPKPVPASPLVERAEITLLNGRRLSVSAMIDPAVLTRLVQVLDPA</sequence>
<dbReference type="GO" id="GO:0043565">
    <property type="term" value="F:sequence-specific DNA binding"/>
    <property type="evidence" value="ECO:0007669"/>
    <property type="project" value="InterPro"/>
</dbReference>
<reference evidence="2 3" key="1">
    <citation type="submission" date="2018-03" db="EMBL/GenBank/DDBJ databases">
        <title>Rhodobacter veldkampii.</title>
        <authorList>
            <person name="Meyer T.E."/>
            <person name="Miller S."/>
            <person name="Lodha T."/>
            <person name="Gandham S."/>
            <person name="Chintalapati S."/>
            <person name="Chintalapati V.R."/>
        </authorList>
    </citation>
    <scope>NUCLEOTIDE SEQUENCE [LARGE SCALE GENOMIC DNA]</scope>
    <source>
        <strain evidence="2 3">DSM 11550</strain>
    </source>
</reference>
<comment type="caution">
    <text evidence="2">The sequence shown here is derived from an EMBL/GenBank/DDBJ whole genome shotgun (WGS) entry which is preliminary data.</text>
</comment>
<organism evidence="2 3">
    <name type="scientific">Phaeovulum veldkampii DSM 11550</name>
    <dbReference type="NCBI Taxonomy" id="1185920"/>
    <lineage>
        <taxon>Bacteria</taxon>
        <taxon>Pseudomonadati</taxon>
        <taxon>Pseudomonadota</taxon>
        <taxon>Alphaproteobacteria</taxon>
        <taxon>Rhodobacterales</taxon>
        <taxon>Paracoccaceae</taxon>
        <taxon>Phaeovulum</taxon>
    </lineage>
</organism>
<name>A0A2T4J5D6_9RHOB</name>